<keyword evidence="5" id="KW-0547">Nucleotide-binding</keyword>
<dbReference type="InterPro" id="IPR036890">
    <property type="entry name" value="HATPase_C_sf"/>
</dbReference>
<organism evidence="13 14">
    <name type="scientific">Cellulomonas fulva</name>
    <dbReference type="NCBI Taxonomy" id="2835530"/>
    <lineage>
        <taxon>Bacteria</taxon>
        <taxon>Bacillati</taxon>
        <taxon>Actinomycetota</taxon>
        <taxon>Actinomycetes</taxon>
        <taxon>Micrococcales</taxon>
        <taxon>Cellulomonadaceae</taxon>
        <taxon>Cellulomonas</taxon>
    </lineage>
</organism>
<evidence type="ECO:0000259" key="10">
    <source>
        <dbReference type="Pfam" id="PF02518"/>
    </source>
</evidence>
<dbReference type="Pfam" id="PF02518">
    <property type="entry name" value="HATPase_c"/>
    <property type="match status" value="1"/>
</dbReference>
<dbReference type="Gene3D" id="3.30.565.10">
    <property type="entry name" value="Histidine kinase-like ATPase, C-terminal domain"/>
    <property type="match status" value="1"/>
</dbReference>
<name>A0ABS5TXG9_9CELL</name>
<keyword evidence="8" id="KW-0902">Two-component regulatory system</keyword>
<keyword evidence="9" id="KW-0472">Membrane</keyword>
<dbReference type="EMBL" id="JAHBOH010000001">
    <property type="protein sequence ID" value="MBT0993792.1"/>
    <property type="molecule type" value="Genomic_DNA"/>
</dbReference>
<keyword evidence="14" id="KW-1185">Reference proteome</keyword>
<sequence length="384" mass="40246">MVDLRRVRAAWASYDVTVRDLPLALAILTATFVPSLQDQGTQLGDLPGRPHDALTGVAIALQALPLVVRRRFPAACLALVSAGFALDQLAGFHTVAGVALPIAIFSTAAHLRSHRRTAAVVATAAYVALAVALADGGSGEGVTGFAEFYVVLAVAWGIGVWLRQSRAAEAEHRRLAAEGARAAERAVIAHELHDVVTHHVTAMVVQCEAARYLAQDPARLDDALTAVAATGRRAISDLRHLLDVLDPQHGPDPRTPTAGEVGELVEQARRSGQPVEYAQEGTTPHPPGGAEIAAYRVVQEALTNALKHAHGLRTVVRVRHDDDVVDVEVTTAGEAQQRVAPAGGGRGLAGLRDRVGLLGGELTAGPAPDGSFVVRARIPAGTRP</sequence>
<comment type="caution">
    <text evidence="13">The sequence shown here is derived from an EMBL/GenBank/DDBJ whole genome shotgun (WGS) entry which is preliminary data.</text>
</comment>
<evidence type="ECO:0000256" key="2">
    <source>
        <dbReference type="ARBA" id="ARBA00012438"/>
    </source>
</evidence>
<gene>
    <name evidence="13" type="ORF">KIN34_05770</name>
</gene>
<keyword evidence="9" id="KW-0812">Transmembrane</keyword>
<keyword evidence="4" id="KW-0808">Transferase</keyword>
<evidence type="ECO:0000256" key="4">
    <source>
        <dbReference type="ARBA" id="ARBA00022679"/>
    </source>
</evidence>
<evidence type="ECO:0000256" key="9">
    <source>
        <dbReference type="SAM" id="Phobius"/>
    </source>
</evidence>
<feature type="domain" description="DUF7134" evidence="12">
    <location>
        <begin position="11"/>
        <end position="165"/>
    </location>
</feature>
<dbReference type="EC" id="2.7.13.3" evidence="2"/>
<reference evidence="13 14" key="1">
    <citation type="submission" date="2021-05" db="EMBL/GenBank/DDBJ databases">
        <title>Description of Cellulomonas sp. DKR-3 sp. nov.</title>
        <authorList>
            <person name="Dahal R.H."/>
            <person name="Chaudhary D.K."/>
        </authorList>
    </citation>
    <scope>NUCLEOTIDE SEQUENCE [LARGE SCALE GENOMIC DNA]</scope>
    <source>
        <strain evidence="13 14">DKR-3</strain>
    </source>
</reference>
<evidence type="ECO:0000313" key="14">
    <source>
        <dbReference type="Proteomes" id="UP000722125"/>
    </source>
</evidence>
<comment type="catalytic activity">
    <reaction evidence="1">
        <text>ATP + protein L-histidine = ADP + protein N-phospho-L-histidine.</text>
        <dbReference type="EC" id="2.7.13.3"/>
    </reaction>
</comment>
<keyword evidence="9" id="KW-1133">Transmembrane helix</keyword>
<feature type="domain" description="Histidine kinase/HSP90-like ATPase" evidence="10">
    <location>
        <begin position="291"/>
        <end position="380"/>
    </location>
</feature>
<feature type="transmembrane region" description="Helical" evidence="9">
    <location>
        <begin position="117"/>
        <end position="134"/>
    </location>
</feature>
<keyword evidence="7" id="KW-0067">ATP-binding</keyword>
<keyword evidence="3" id="KW-0597">Phosphoprotein</keyword>
<dbReference type="InterPro" id="IPR003594">
    <property type="entry name" value="HATPase_dom"/>
</dbReference>
<feature type="transmembrane region" description="Helical" evidence="9">
    <location>
        <begin position="146"/>
        <end position="164"/>
    </location>
</feature>
<dbReference type="Pfam" id="PF07730">
    <property type="entry name" value="HisKA_3"/>
    <property type="match status" value="1"/>
</dbReference>
<evidence type="ECO:0000259" key="12">
    <source>
        <dbReference type="Pfam" id="PF23539"/>
    </source>
</evidence>
<dbReference type="PANTHER" id="PTHR24421:SF10">
    <property type="entry name" value="NITRATE_NITRITE SENSOR PROTEIN NARQ"/>
    <property type="match status" value="1"/>
</dbReference>
<evidence type="ECO:0000256" key="6">
    <source>
        <dbReference type="ARBA" id="ARBA00022777"/>
    </source>
</evidence>
<dbReference type="RefSeq" id="WP_214347947.1">
    <property type="nucleotide sequence ID" value="NZ_JAHBOH010000001.1"/>
</dbReference>
<evidence type="ECO:0000259" key="11">
    <source>
        <dbReference type="Pfam" id="PF07730"/>
    </source>
</evidence>
<dbReference type="PANTHER" id="PTHR24421">
    <property type="entry name" value="NITRATE/NITRITE SENSOR PROTEIN NARX-RELATED"/>
    <property type="match status" value="1"/>
</dbReference>
<evidence type="ECO:0000256" key="1">
    <source>
        <dbReference type="ARBA" id="ARBA00000085"/>
    </source>
</evidence>
<evidence type="ECO:0000256" key="3">
    <source>
        <dbReference type="ARBA" id="ARBA00022553"/>
    </source>
</evidence>
<dbReference type="GO" id="GO:0016301">
    <property type="term" value="F:kinase activity"/>
    <property type="evidence" value="ECO:0007669"/>
    <property type="project" value="UniProtKB-KW"/>
</dbReference>
<dbReference type="InterPro" id="IPR011712">
    <property type="entry name" value="Sig_transdc_His_kin_sub3_dim/P"/>
</dbReference>
<dbReference type="SUPFAM" id="SSF55874">
    <property type="entry name" value="ATPase domain of HSP90 chaperone/DNA topoisomerase II/histidine kinase"/>
    <property type="match status" value="1"/>
</dbReference>
<evidence type="ECO:0000256" key="8">
    <source>
        <dbReference type="ARBA" id="ARBA00023012"/>
    </source>
</evidence>
<evidence type="ECO:0000256" key="5">
    <source>
        <dbReference type="ARBA" id="ARBA00022741"/>
    </source>
</evidence>
<feature type="transmembrane region" description="Helical" evidence="9">
    <location>
        <begin position="72"/>
        <end position="105"/>
    </location>
</feature>
<accession>A0ABS5TXG9</accession>
<dbReference type="Pfam" id="PF23539">
    <property type="entry name" value="DUF7134"/>
    <property type="match status" value="1"/>
</dbReference>
<dbReference type="InterPro" id="IPR055558">
    <property type="entry name" value="DUF7134"/>
</dbReference>
<dbReference type="Gene3D" id="1.20.5.1930">
    <property type="match status" value="1"/>
</dbReference>
<dbReference type="InterPro" id="IPR050482">
    <property type="entry name" value="Sensor_HK_TwoCompSys"/>
</dbReference>
<keyword evidence="6 13" id="KW-0418">Kinase</keyword>
<dbReference type="Proteomes" id="UP000722125">
    <property type="component" value="Unassembled WGS sequence"/>
</dbReference>
<feature type="domain" description="Signal transduction histidine kinase subgroup 3 dimerisation and phosphoacceptor" evidence="11">
    <location>
        <begin position="184"/>
        <end position="248"/>
    </location>
</feature>
<evidence type="ECO:0000256" key="7">
    <source>
        <dbReference type="ARBA" id="ARBA00022840"/>
    </source>
</evidence>
<proteinExistence type="predicted"/>
<evidence type="ECO:0000313" key="13">
    <source>
        <dbReference type="EMBL" id="MBT0993792.1"/>
    </source>
</evidence>
<protein>
    <recommendedName>
        <fullName evidence="2">histidine kinase</fullName>
        <ecNumber evidence="2">2.7.13.3</ecNumber>
    </recommendedName>
</protein>